<evidence type="ECO:0000313" key="2">
    <source>
        <dbReference type="Proteomes" id="UP000695000"/>
    </source>
</evidence>
<organism evidence="2 3">
    <name type="scientific">Nicrophorus vespilloides</name>
    <name type="common">Boreal carrion beetle</name>
    <dbReference type="NCBI Taxonomy" id="110193"/>
    <lineage>
        <taxon>Eukaryota</taxon>
        <taxon>Metazoa</taxon>
        <taxon>Ecdysozoa</taxon>
        <taxon>Arthropoda</taxon>
        <taxon>Hexapoda</taxon>
        <taxon>Insecta</taxon>
        <taxon>Pterygota</taxon>
        <taxon>Neoptera</taxon>
        <taxon>Endopterygota</taxon>
        <taxon>Coleoptera</taxon>
        <taxon>Polyphaga</taxon>
        <taxon>Staphyliniformia</taxon>
        <taxon>Silphidae</taxon>
        <taxon>Nicrophorinae</taxon>
        <taxon>Nicrophorus</taxon>
    </lineage>
</organism>
<proteinExistence type="predicted"/>
<name>A0ABM1NHY0_NICVS</name>
<dbReference type="PANTHER" id="PTHR13360">
    <property type="entry name" value="ACTIVATING SIGNAL COINTEGRATOR 1 COMPLEX SUBUNIT 1"/>
    <property type="match status" value="1"/>
</dbReference>
<dbReference type="PANTHER" id="PTHR13360:SF1">
    <property type="entry name" value="ACTIVATING SIGNAL COINTEGRATOR 1 COMPLEX SUBUNIT 1"/>
    <property type="match status" value="1"/>
</dbReference>
<dbReference type="InterPro" id="IPR009210">
    <property type="entry name" value="ASCC1"/>
</dbReference>
<evidence type="ECO:0000259" key="1">
    <source>
        <dbReference type="Pfam" id="PF10469"/>
    </source>
</evidence>
<keyword evidence="2" id="KW-1185">Reference proteome</keyword>
<sequence length="334" mass="38959">MSKNMMWIDGNCFKIPDETAFTDNEYEHLYNIVNSPLDDWTQKSKFKLPHYYSKKLKLKYLKDKVEEEKQILLNDLETENSVMIEVHGNSIQTVGCAMKELHTVIAEIRSQSKPLQFISIPTISDEIKTNFLEFKDKVVQKQYKGVEESIFQKAEKLHLTITVLSLFNSSEIEEVTQCLQKYKKDVFDNMLNGRNHLSIILEGLDSMQTDLKKCHVLYAKAKFTDEDENCDLQAIVNSINNFFYIKGFCKEQKVDVKLHATLMNTKYRKVEGRKKFYQKRLPFNAVDIMKDYKDHYFGKCNFNAIDLSLMSSVDDNGYYKSLATVQILNSECNN</sequence>
<dbReference type="GeneID" id="108569402"/>
<reference evidence="3" key="1">
    <citation type="submission" date="2025-08" db="UniProtKB">
        <authorList>
            <consortium name="RefSeq"/>
        </authorList>
    </citation>
    <scope>IDENTIFICATION</scope>
    <source>
        <tissue evidence="3">Whole Larva</tissue>
    </source>
</reference>
<evidence type="ECO:0000313" key="3">
    <source>
        <dbReference type="RefSeq" id="XP_017786430.1"/>
    </source>
</evidence>
<accession>A0ABM1NHY0</accession>
<dbReference type="Gene3D" id="3.90.1140.10">
    <property type="entry name" value="Cyclic phosphodiesterase"/>
    <property type="match status" value="1"/>
</dbReference>
<gene>
    <name evidence="3" type="primary">LOC108569402</name>
</gene>
<feature type="domain" description="A-kinase anchor protein 7-like phosphoesterase" evidence="1">
    <location>
        <begin position="117"/>
        <end position="327"/>
    </location>
</feature>
<dbReference type="RefSeq" id="XP_017786430.1">
    <property type="nucleotide sequence ID" value="XM_017930941.1"/>
</dbReference>
<dbReference type="InterPro" id="IPR019510">
    <property type="entry name" value="AKAP7-like_phosphoesterase"/>
</dbReference>
<protein>
    <submittedName>
        <fullName evidence="3">Uncharacterized protein C15D4.13c-like</fullName>
    </submittedName>
</protein>
<dbReference type="Proteomes" id="UP000695000">
    <property type="component" value="Unplaced"/>
</dbReference>
<dbReference type="Pfam" id="PF10469">
    <property type="entry name" value="AKAP7_NLS"/>
    <property type="match status" value="1"/>
</dbReference>